<name>A0ABQ3DYG5_9HYPH</name>
<evidence type="ECO:0000313" key="2">
    <source>
        <dbReference type="EMBL" id="GHB18988.1"/>
    </source>
</evidence>
<dbReference type="RefSeq" id="WP_189434805.1">
    <property type="nucleotide sequence ID" value="NZ_BMXE01000001.1"/>
</dbReference>
<dbReference type="InterPro" id="IPR013024">
    <property type="entry name" value="GGCT-like"/>
</dbReference>
<dbReference type="Proteomes" id="UP000637980">
    <property type="component" value="Unassembled WGS sequence"/>
</dbReference>
<gene>
    <name evidence="2" type="ORF">GCM10007094_03510</name>
</gene>
<feature type="chain" id="PRO_5046967753" description="Gamma-glutamylcyclotransferase AIG2-like domain-containing protein" evidence="1">
    <location>
        <begin position="22"/>
        <end position="242"/>
    </location>
</feature>
<accession>A0ABQ3DYG5</accession>
<keyword evidence="1" id="KW-0732">Signal</keyword>
<dbReference type="CDD" id="cd06661">
    <property type="entry name" value="GGCT_like"/>
    <property type="match status" value="1"/>
</dbReference>
<organism evidence="2 3">
    <name type="scientific">Pseudovibrio japonicus</name>
    <dbReference type="NCBI Taxonomy" id="366534"/>
    <lineage>
        <taxon>Bacteria</taxon>
        <taxon>Pseudomonadati</taxon>
        <taxon>Pseudomonadota</taxon>
        <taxon>Alphaproteobacteria</taxon>
        <taxon>Hyphomicrobiales</taxon>
        <taxon>Stappiaceae</taxon>
        <taxon>Pseudovibrio</taxon>
    </lineage>
</organism>
<feature type="signal peptide" evidence="1">
    <location>
        <begin position="1"/>
        <end position="21"/>
    </location>
</feature>
<proteinExistence type="predicted"/>
<reference evidence="3" key="1">
    <citation type="journal article" date="2019" name="Int. J. Syst. Evol. Microbiol.">
        <title>The Global Catalogue of Microorganisms (GCM) 10K type strain sequencing project: providing services to taxonomists for standard genome sequencing and annotation.</title>
        <authorList>
            <consortium name="The Broad Institute Genomics Platform"/>
            <consortium name="The Broad Institute Genome Sequencing Center for Infectious Disease"/>
            <person name="Wu L."/>
            <person name="Ma J."/>
        </authorList>
    </citation>
    <scope>NUCLEOTIDE SEQUENCE [LARGE SCALE GENOMIC DNA]</scope>
    <source>
        <strain evidence="3">KCTC 12861</strain>
    </source>
</reference>
<evidence type="ECO:0000313" key="3">
    <source>
        <dbReference type="Proteomes" id="UP000637980"/>
    </source>
</evidence>
<sequence length="242" mass="26679">MTKIALSVLALAFGSATGAAAEECHPEIDASRPQMVVAYGSLMETESKQHTAPDTTDNLPVLVSGFQRAWNATAPFVGYSTTYLGVIETEGAQMNAAIYQALNTDEIAATDSREVLYCRRPVPTNSVTMLDGSNLDDTAQIWIYETKPEFLGTPTSELPITQSYVDTFLTGCLALDDAVTTDDLGDMTFSQTCITTTGSWSENWVNDRILPRRPYIHQDNAYHIDRLLHDQIPEQFEAIQIE</sequence>
<keyword evidence="3" id="KW-1185">Reference proteome</keyword>
<evidence type="ECO:0008006" key="4">
    <source>
        <dbReference type="Google" id="ProtNLM"/>
    </source>
</evidence>
<dbReference type="EMBL" id="BMXE01000001">
    <property type="protein sequence ID" value="GHB18988.1"/>
    <property type="molecule type" value="Genomic_DNA"/>
</dbReference>
<comment type="caution">
    <text evidence="2">The sequence shown here is derived from an EMBL/GenBank/DDBJ whole genome shotgun (WGS) entry which is preliminary data.</text>
</comment>
<protein>
    <recommendedName>
        <fullName evidence="4">Gamma-glutamylcyclotransferase AIG2-like domain-containing protein</fullName>
    </recommendedName>
</protein>
<evidence type="ECO:0000256" key="1">
    <source>
        <dbReference type="SAM" id="SignalP"/>
    </source>
</evidence>
<dbReference type="Gene3D" id="3.10.490.10">
    <property type="entry name" value="Gamma-glutamyl cyclotransferase-like"/>
    <property type="match status" value="1"/>
</dbReference>